<feature type="domain" description="Glycosyl transferase family 1" evidence="1">
    <location>
        <begin position="183"/>
        <end position="311"/>
    </location>
</feature>
<organism evidence="4 6">
    <name type="scientific">Dorea formicigenerans</name>
    <dbReference type="NCBI Taxonomy" id="39486"/>
    <lineage>
        <taxon>Bacteria</taxon>
        <taxon>Bacillati</taxon>
        <taxon>Bacillota</taxon>
        <taxon>Clostridia</taxon>
        <taxon>Lachnospirales</taxon>
        <taxon>Lachnospiraceae</taxon>
        <taxon>Dorea</taxon>
    </lineage>
</organism>
<evidence type="ECO:0000313" key="6">
    <source>
        <dbReference type="Proteomes" id="UP000266376"/>
    </source>
</evidence>
<proteinExistence type="predicted"/>
<dbReference type="InterPro" id="IPR028098">
    <property type="entry name" value="Glyco_trans_4-like_N"/>
</dbReference>
<dbReference type="Proteomes" id="UP000266376">
    <property type="component" value="Unassembled WGS sequence"/>
</dbReference>
<evidence type="ECO:0000313" key="3">
    <source>
        <dbReference type="EMBL" id="RGK49092.1"/>
    </source>
</evidence>
<comment type="caution">
    <text evidence="4">The sequence shown here is derived from an EMBL/GenBank/DDBJ whole genome shotgun (WGS) entry which is preliminary data.</text>
</comment>
<sequence length="366" mass="42608">MLRVLQVIGKMDRAGAETIIMNIYRNIDHSKVQFDFMVFSAEKGDYDDEILQLGGNIYHMPAFKGYNYFRLCEEFRKFFKKHPYKVVHGHIGSLAPAYLKAAKKRGAYVIAHSHATKSNRKLDNFIFNIFSYRVRYIADYFLACSKQAGIDRFGNKIINSERFEVVNNAIDSEKYKYTLERHEKLKKKYGLESKLIIGHVGRFSPEKNHKFVIDIFDRIHKTEKNAILVLVGRGSEEKVIQKYVFEKGLAEQVRFLGVRKDVPDLMNLFDIFIFPSTYEGLGIVGIEAQAAGLPTFMSDAVPQEASVTPNVWRYPIERGTEYWKKQIIKEMAVFERKDRQAWIVDANYDIKVVAKKMEMFYIKKVE</sequence>
<feature type="domain" description="Glycosyltransferase subfamily 4-like N-terminal" evidence="2">
    <location>
        <begin position="15"/>
        <end position="173"/>
    </location>
</feature>
<accession>A0A395XHR9</accession>
<dbReference type="PANTHER" id="PTHR45947:SF3">
    <property type="entry name" value="SULFOQUINOVOSYL TRANSFERASE SQD2"/>
    <property type="match status" value="1"/>
</dbReference>
<dbReference type="PANTHER" id="PTHR45947">
    <property type="entry name" value="SULFOQUINOVOSYL TRANSFERASE SQD2"/>
    <property type="match status" value="1"/>
</dbReference>
<evidence type="ECO:0000259" key="2">
    <source>
        <dbReference type="Pfam" id="PF13439"/>
    </source>
</evidence>
<gene>
    <name evidence="4" type="ORF">DWV67_15865</name>
    <name evidence="3" type="ORF">DXD10_05135</name>
</gene>
<dbReference type="SUPFAM" id="SSF53756">
    <property type="entry name" value="UDP-Glycosyltransferase/glycogen phosphorylase"/>
    <property type="match status" value="1"/>
</dbReference>
<dbReference type="Pfam" id="PF13439">
    <property type="entry name" value="Glyco_transf_4"/>
    <property type="match status" value="1"/>
</dbReference>
<dbReference type="AlphaFoldDB" id="A0A395XHR9"/>
<dbReference type="EMBL" id="QSAJ01000074">
    <property type="protein sequence ID" value="RGW46852.1"/>
    <property type="molecule type" value="Genomic_DNA"/>
</dbReference>
<evidence type="ECO:0000259" key="1">
    <source>
        <dbReference type="Pfam" id="PF00534"/>
    </source>
</evidence>
<dbReference type="InterPro" id="IPR001296">
    <property type="entry name" value="Glyco_trans_1"/>
</dbReference>
<dbReference type="CDD" id="cd03812">
    <property type="entry name" value="GT4_CapH-like"/>
    <property type="match status" value="1"/>
</dbReference>
<dbReference type="GO" id="GO:0016757">
    <property type="term" value="F:glycosyltransferase activity"/>
    <property type="evidence" value="ECO:0007669"/>
    <property type="project" value="InterPro"/>
</dbReference>
<dbReference type="EMBL" id="QSQQ01000005">
    <property type="protein sequence ID" value="RGK49092.1"/>
    <property type="molecule type" value="Genomic_DNA"/>
</dbReference>
<evidence type="ECO:0000313" key="4">
    <source>
        <dbReference type="EMBL" id="RGW46852.1"/>
    </source>
</evidence>
<reference evidence="5 6" key="1">
    <citation type="submission" date="2018-08" db="EMBL/GenBank/DDBJ databases">
        <title>A genome reference for cultivated species of the human gut microbiota.</title>
        <authorList>
            <person name="Zou Y."/>
            <person name="Xue W."/>
            <person name="Luo G."/>
        </authorList>
    </citation>
    <scope>NUCLEOTIDE SEQUENCE [LARGE SCALE GENOMIC DNA]</scope>
    <source>
        <strain evidence="4 6">AF12-11</strain>
        <strain evidence="3 5">TF11-11</strain>
    </source>
</reference>
<keyword evidence="4" id="KW-0808">Transferase</keyword>
<dbReference type="Proteomes" id="UP000261208">
    <property type="component" value="Unassembled WGS sequence"/>
</dbReference>
<dbReference type="InterPro" id="IPR050194">
    <property type="entry name" value="Glycosyltransferase_grp1"/>
</dbReference>
<dbReference type="RefSeq" id="WP_117649416.1">
    <property type="nucleotide sequence ID" value="NZ_QSQQ01000005.1"/>
</dbReference>
<protein>
    <submittedName>
        <fullName evidence="4">Glycosyltransferase family 1 protein</fullName>
    </submittedName>
</protein>
<name>A0A395XHR9_9FIRM</name>
<dbReference type="Pfam" id="PF00534">
    <property type="entry name" value="Glycos_transf_1"/>
    <property type="match status" value="1"/>
</dbReference>
<evidence type="ECO:0000313" key="5">
    <source>
        <dbReference type="Proteomes" id="UP000261208"/>
    </source>
</evidence>
<dbReference type="Gene3D" id="3.40.50.2000">
    <property type="entry name" value="Glycogen Phosphorylase B"/>
    <property type="match status" value="2"/>
</dbReference>